<evidence type="ECO:0000313" key="12">
    <source>
        <dbReference type="Proteomes" id="UP001412239"/>
    </source>
</evidence>
<evidence type="ECO:0000259" key="10">
    <source>
        <dbReference type="PROSITE" id="PS50048"/>
    </source>
</evidence>
<dbReference type="InterPro" id="IPR036864">
    <property type="entry name" value="Zn2-C6_fun-type_DNA-bd_sf"/>
</dbReference>
<dbReference type="GO" id="GO:0008270">
    <property type="term" value="F:zinc ion binding"/>
    <property type="evidence" value="ECO:0007669"/>
    <property type="project" value="InterPro"/>
</dbReference>
<feature type="compositionally biased region" description="Low complexity" evidence="9">
    <location>
        <begin position="29"/>
        <end position="38"/>
    </location>
</feature>
<dbReference type="GO" id="GO:0006351">
    <property type="term" value="P:DNA-templated transcription"/>
    <property type="evidence" value="ECO:0007669"/>
    <property type="project" value="InterPro"/>
</dbReference>
<dbReference type="InterPro" id="IPR051439">
    <property type="entry name" value="XlnR/Xlr1"/>
</dbReference>
<dbReference type="InterPro" id="IPR001138">
    <property type="entry name" value="Zn2Cys6_DnaBD"/>
</dbReference>
<feature type="domain" description="Zn(2)-C6 fungal-type" evidence="10">
    <location>
        <begin position="77"/>
        <end position="106"/>
    </location>
</feature>
<comment type="similarity">
    <text evidence="8">Belongs to the xlnR/xlr1 family.</text>
</comment>
<dbReference type="SMART" id="SM00906">
    <property type="entry name" value="Fungal_trans"/>
    <property type="match status" value="1"/>
</dbReference>
<feature type="compositionally biased region" description="Gly residues" evidence="9">
    <location>
        <begin position="470"/>
        <end position="490"/>
    </location>
</feature>
<keyword evidence="7" id="KW-0539">Nucleus</keyword>
<feature type="region of interest" description="Disordered" evidence="9">
    <location>
        <begin position="303"/>
        <end position="322"/>
    </location>
</feature>
<dbReference type="FunFam" id="4.10.240.10:FF:000004">
    <property type="entry name" value="Xylanolytic transcriptional activator XlnR"/>
    <property type="match status" value="1"/>
</dbReference>
<dbReference type="PROSITE" id="PS50048">
    <property type="entry name" value="ZN2_CY6_FUNGAL_2"/>
    <property type="match status" value="1"/>
</dbReference>
<dbReference type="EMBL" id="LN890960">
    <property type="protein sequence ID" value="CUS14259.1"/>
    <property type="molecule type" value="Genomic_DNA"/>
</dbReference>
<dbReference type="AlphaFoldDB" id="A0A292Q393"/>
<evidence type="ECO:0000256" key="9">
    <source>
        <dbReference type="SAM" id="MobiDB-lite"/>
    </source>
</evidence>
<keyword evidence="3" id="KW-0805">Transcription regulation</keyword>
<evidence type="ECO:0000256" key="2">
    <source>
        <dbReference type="ARBA" id="ARBA00022833"/>
    </source>
</evidence>
<gene>
    <name evidence="11" type="ORF">GSTUAT00001549001</name>
</gene>
<dbReference type="CDD" id="cd00067">
    <property type="entry name" value="GAL4"/>
    <property type="match status" value="1"/>
</dbReference>
<keyword evidence="1" id="KW-0479">Metal-binding</keyword>
<reference evidence="11" key="1">
    <citation type="submission" date="2015-10" db="EMBL/GenBank/DDBJ databases">
        <authorList>
            <person name="Regsiter A."/>
            <person name="william w."/>
        </authorList>
    </citation>
    <scope>NUCLEOTIDE SEQUENCE</scope>
    <source>
        <strain evidence="11">Montdore</strain>
    </source>
</reference>
<feature type="compositionally biased region" description="Polar residues" evidence="9">
    <location>
        <begin position="560"/>
        <end position="572"/>
    </location>
</feature>
<dbReference type="GO" id="GO:0000981">
    <property type="term" value="F:DNA-binding transcription factor activity, RNA polymerase II-specific"/>
    <property type="evidence" value="ECO:0007669"/>
    <property type="project" value="InterPro"/>
</dbReference>
<dbReference type="SUPFAM" id="SSF57701">
    <property type="entry name" value="Zn2/Cys6 DNA-binding domain"/>
    <property type="match status" value="1"/>
</dbReference>
<dbReference type="Gene3D" id="4.10.240.10">
    <property type="entry name" value="Zn(2)-C6 fungal-type DNA-binding domain"/>
    <property type="match status" value="1"/>
</dbReference>
<organism evidence="11 12">
    <name type="scientific">Tuber aestivum</name>
    <name type="common">summer truffle</name>
    <dbReference type="NCBI Taxonomy" id="59557"/>
    <lineage>
        <taxon>Eukaryota</taxon>
        <taxon>Fungi</taxon>
        <taxon>Dikarya</taxon>
        <taxon>Ascomycota</taxon>
        <taxon>Pezizomycotina</taxon>
        <taxon>Pezizomycetes</taxon>
        <taxon>Pezizales</taxon>
        <taxon>Tuberaceae</taxon>
        <taxon>Tuber</taxon>
    </lineage>
</organism>
<accession>A0A292Q393</accession>
<keyword evidence="5" id="KW-0010">Activator</keyword>
<protein>
    <recommendedName>
        <fullName evidence="10">Zn(2)-C6 fungal-type domain-containing protein</fullName>
    </recommendedName>
</protein>
<dbReference type="PANTHER" id="PTHR47663:SF1">
    <property type="entry name" value="XYLANOLYTIC TRANSCRIPTIONAL ACTIVATOR XLNR-RELATED"/>
    <property type="match status" value="1"/>
</dbReference>
<keyword evidence="12" id="KW-1185">Reference proteome</keyword>
<dbReference type="CDD" id="cd12148">
    <property type="entry name" value="fungal_TF_MHR"/>
    <property type="match status" value="1"/>
</dbReference>
<evidence type="ECO:0000256" key="4">
    <source>
        <dbReference type="ARBA" id="ARBA00023125"/>
    </source>
</evidence>
<feature type="region of interest" description="Disordered" evidence="9">
    <location>
        <begin position="132"/>
        <end position="181"/>
    </location>
</feature>
<feature type="region of interest" description="Disordered" evidence="9">
    <location>
        <begin position="197"/>
        <end position="220"/>
    </location>
</feature>
<dbReference type="SMART" id="SM00066">
    <property type="entry name" value="GAL4"/>
    <property type="match status" value="1"/>
</dbReference>
<keyword evidence="4" id="KW-0238">DNA-binding</keyword>
<evidence type="ECO:0000256" key="6">
    <source>
        <dbReference type="ARBA" id="ARBA00023163"/>
    </source>
</evidence>
<keyword evidence="6" id="KW-0804">Transcription</keyword>
<dbReference type="Proteomes" id="UP001412239">
    <property type="component" value="Unassembled WGS sequence"/>
</dbReference>
<evidence type="ECO:0000256" key="5">
    <source>
        <dbReference type="ARBA" id="ARBA00023159"/>
    </source>
</evidence>
<feature type="region of interest" description="Disordered" evidence="9">
    <location>
        <begin position="548"/>
        <end position="585"/>
    </location>
</feature>
<feature type="region of interest" description="Disordered" evidence="9">
    <location>
        <begin position="454"/>
        <end position="490"/>
    </location>
</feature>
<feature type="region of interest" description="Disordered" evidence="9">
    <location>
        <begin position="1"/>
        <end position="58"/>
    </location>
</feature>
<proteinExistence type="inferred from homology"/>
<evidence type="ECO:0000313" key="11">
    <source>
        <dbReference type="EMBL" id="CUS14259.1"/>
    </source>
</evidence>
<name>A0A292Q393_9PEZI</name>
<dbReference type="InterPro" id="IPR007219">
    <property type="entry name" value="XnlR_reg_dom"/>
</dbReference>
<feature type="compositionally biased region" description="Polar residues" evidence="9">
    <location>
        <begin position="48"/>
        <end position="58"/>
    </location>
</feature>
<feature type="compositionally biased region" description="Polar residues" evidence="9">
    <location>
        <begin position="172"/>
        <end position="181"/>
    </location>
</feature>
<sequence>MHQYAPSSHFQSLPSSNGDVDPSTGMPHSSASAAQKATKQARHHPYHSPQNNVGRINGIGQMNGSTLGPIRRRISRACDQCNQLRTKCDGKLPCQHCLDFTLKCEYARERKKRGKASRKDIQQAAAAAAAAAQQNGMVNGNTSPTDQMRALNGVSRSSDLPPPPRPGMVRKPSSSAASTRTSLGDLHDLSQHQIHHHHLPAQHQHHHHHHLPTPDSPSLQLSHEGVPAGMPIHFDRMSPFQHQSPNGVGVGAAPRMLPNPSTHGGMSQPGSTTTNGFPANEFVLSPQHQTHPMNFPQNASSPLSGFLGDHSPEDGSPSWLSLPSPPSPAFSAGVRYPVLLPLLPHVNTIIPPILACDLLDLYFTNPTTALFQPASPYVLTHILRKQSVLHPTNPRPTSPALLCAMLWVAAQTCDAPFLSASPAARGRVCQKLLELCISLLRPLVHIAFTPSSQHSHGHHGSSADSENGSVGIGLGGLGGGPAGSTGGREGAGAAGTLDDVLTYAHLGIVISASEFKSASLRWWHAAWTLARELKLNREVPHESIIEQMGDDDLDGHHSPSDTGPGSVHSHSSAAEGAVGRVEMGEEEREERRRTWWLLYIVDRHLALCYNRPLALLDIDCESLYLPIDDASWQNGDFFGAHEPHNLYAQNPVSPTNTGHSQQLHRQTGPVFEITGTGLFEFFLPLMTILGEVVDLHHARNRPRFGTVRQAGTEGAALFGEGDEVLVQQITQQLGTYARSLQQYEAAHLRPELKDGQGGDGKLTESDIQTKIVVSYGTHVMHVLHILLSGKWDPISMLDDDDLWISSQSFISSTTHAVSAAEAISNVLKYDPDLSFMPYFFGIYLLQGSFLLLLIADKLQGEASSAVVTACETIVRAHEICVVTLNTEYQQRNFRKVMRSALSQVRGCGAPEDMEDQKLKRREVLQLYRWCGDGSGLAL</sequence>
<feature type="compositionally biased region" description="Polar residues" evidence="9">
    <location>
        <begin position="1"/>
        <end position="18"/>
    </location>
</feature>
<dbReference type="Pfam" id="PF00172">
    <property type="entry name" value="Zn_clus"/>
    <property type="match status" value="1"/>
</dbReference>
<evidence type="ECO:0000256" key="8">
    <source>
        <dbReference type="ARBA" id="ARBA00037990"/>
    </source>
</evidence>
<evidence type="ECO:0000256" key="1">
    <source>
        <dbReference type="ARBA" id="ARBA00022723"/>
    </source>
</evidence>
<feature type="compositionally biased region" description="Basic residues" evidence="9">
    <location>
        <begin position="197"/>
        <end position="211"/>
    </location>
</feature>
<feature type="compositionally biased region" description="Polar residues" evidence="9">
    <location>
        <begin position="135"/>
        <end position="146"/>
    </location>
</feature>
<keyword evidence="2" id="KW-0862">Zinc</keyword>
<dbReference type="GO" id="GO:0003677">
    <property type="term" value="F:DNA binding"/>
    <property type="evidence" value="ECO:0007669"/>
    <property type="project" value="UniProtKB-KW"/>
</dbReference>
<evidence type="ECO:0000256" key="3">
    <source>
        <dbReference type="ARBA" id="ARBA00023015"/>
    </source>
</evidence>
<evidence type="ECO:0000256" key="7">
    <source>
        <dbReference type="ARBA" id="ARBA00023242"/>
    </source>
</evidence>
<dbReference type="PANTHER" id="PTHR47663">
    <property type="entry name" value="XYLANOLYTIC TRANSCRIPTIONAL ACTIVATOR XLNR-RELATED"/>
    <property type="match status" value="1"/>
</dbReference>
<dbReference type="Pfam" id="PF04082">
    <property type="entry name" value="Fungal_trans"/>
    <property type="match status" value="1"/>
</dbReference>